<organism evidence="2 3">
    <name type="scientific">Streptomyces boncukensis</name>
    <dbReference type="NCBI Taxonomy" id="2711219"/>
    <lineage>
        <taxon>Bacteria</taxon>
        <taxon>Bacillati</taxon>
        <taxon>Actinomycetota</taxon>
        <taxon>Actinomycetes</taxon>
        <taxon>Kitasatosporales</taxon>
        <taxon>Streptomycetaceae</taxon>
        <taxon>Streptomyces</taxon>
    </lineage>
</organism>
<evidence type="ECO:0000313" key="2">
    <source>
        <dbReference type="EMBL" id="NGO69200.1"/>
    </source>
</evidence>
<dbReference type="GO" id="GO:0005829">
    <property type="term" value="C:cytosol"/>
    <property type="evidence" value="ECO:0007669"/>
    <property type="project" value="TreeGrafter"/>
</dbReference>
<reference evidence="2 3" key="1">
    <citation type="submission" date="2020-02" db="EMBL/GenBank/DDBJ databases">
        <title>Whole-genome analyses of novel actinobacteria.</title>
        <authorList>
            <person name="Sahin N."/>
            <person name="Tatar D."/>
        </authorList>
    </citation>
    <scope>NUCLEOTIDE SEQUENCE [LARGE SCALE GENOMIC DNA]</scope>
    <source>
        <strain evidence="2 3">SB3404</strain>
    </source>
</reference>
<accession>A0A6G4WX46</accession>
<evidence type="ECO:0000259" key="1">
    <source>
        <dbReference type="Pfam" id="PF00248"/>
    </source>
</evidence>
<name>A0A6G4WX46_9ACTN</name>
<dbReference type="AlphaFoldDB" id="A0A6G4WX46"/>
<dbReference type="Pfam" id="PF00248">
    <property type="entry name" value="Aldo_ket_red"/>
    <property type="match status" value="1"/>
</dbReference>
<sequence length="331" mass="34906">MPLGTSGVPVTRLSLGTAALGNLYAPVSEEQARGAVDAAWDAGIRYFDTAPHYGLGLSERRLGAALRDRPRAAYTLSTKVGRLLVPGGPGGRDAAGGFAVPADRRRVWDFSADGVRRSLAESLERLGLDRVDVVYLHDPDDHTRQALREGYPALERLRAEGAVGAIGVGMNQPGTPARFLRETDIDAVLLAGRYTLLDDGGARELLPQAAARGRAVVIGGVFNSGLLADPRPGAAFDYRPAPDAVLARALRLKEVTARHGVPLRAAALRFPLAHPAVACVLAGGRSAAEVRDARAMLDTPVPAALWEDLRAEGLLAWHLPTPEGAPGPDCP</sequence>
<keyword evidence="3" id="KW-1185">Reference proteome</keyword>
<comment type="caution">
    <text evidence="2">The sequence shown here is derived from an EMBL/GenBank/DDBJ whole genome shotgun (WGS) entry which is preliminary data.</text>
</comment>
<gene>
    <name evidence="2" type="ORF">G5C65_12695</name>
</gene>
<dbReference type="SUPFAM" id="SSF51430">
    <property type="entry name" value="NAD(P)-linked oxidoreductase"/>
    <property type="match status" value="1"/>
</dbReference>
<dbReference type="InterPro" id="IPR036812">
    <property type="entry name" value="NAD(P)_OxRdtase_dom_sf"/>
</dbReference>
<dbReference type="CDD" id="cd19152">
    <property type="entry name" value="AKR_AKR15A"/>
    <property type="match status" value="1"/>
</dbReference>
<dbReference type="InterPro" id="IPR020471">
    <property type="entry name" value="AKR"/>
</dbReference>
<proteinExistence type="predicted"/>
<dbReference type="GO" id="GO:0016491">
    <property type="term" value="F:oxidoreductase activity"/>
    <property type="evidence" value="ECO:0007669"/>
    <property type="project" value="InterPro"/>
</dbReference>
<dbReference type="Proteomes" id="UP000477722">
    <property type="component" value="Unassembled WGS sequence"/>
</dbReference>
<evidence type="ECO:0000313" key="3">
    <source>
        <dbReference type="Proteomes" id="UP000477722"/>
    </source>
</evidence>
<dbReference type="Gene3D" id="3.20.20.100">
    <property type="entry name" value="NADP-dependent oxidoreductase domain"/>
    <property type="match status" value="1"/>
</dbReference>
<dbReference type="EMBL" id="JAAKZZ010000102">
    <property type="protein sequence ID" value="NGO69200.1"/>
    <property type="molecule type" value="Genomic_DNA"/>
</dbReference>
<dbReference type="PANTHER" id="PTHR42686:SF1">
    <property type="entry name" value="GH17980P-RELATED"/>
    <property type="match status" value="1"/>
</dbReference>
<feature type="domain" description="NADP-dependent oxidoreductase" evidence="1">
    <location>
        <begin position="12"/>
        <end position="306"/>
    </location>
</feature>
<protein>
    <submittedName>
        <fullName evidence="2">Aldo/keto reductase</fullName>
    </submittedName>
</protein>
<dbReference type="PANTHER" id="PTHR42686">
    <property type="entry name" value="GH17980P-RELATED"/>
    <property type="match status" value="1"/>
</dbReference>
<dbReference type="InterPro" id="IPR023210">
    <property type="entry name" value="NADP_OxRdtase_dom"/>
</dbReference>